<dbReference type="Proteomes" id="UP000327013">
    <property type="component" value="Chromosome 1"/>
</dbReference>
<evidence type="ECO:0000313" key="2">
    <source>
        <dbReference type="Proteomes" id="UP000327013"/>
    </source>
</evidence>
<accession>A0A5N6QHJ4</accession>
<protein>
    <submittedName>
        <fullName evidence="1">Uncharacterized protein</fullName>
    </submittedName>
</protein>
<name>A0A5N6QHJ4_9ROSI</name>
<dbReference type="AlphaFoldDB" id="A0A5N6QHJ4"/>
<gene>
    <name evidence="1" type="ORF">FH972_003310</name>
</gene>
<keyword evidence="2" id="KW-1185">Reference proteome</keyword>
<sequence>MAVDLFSRNAMVENNYTAGTMIVEAIRCPGGSELIRVKIPPEKHKYIRYSDLHIPYNKCQIAVCVYLEGASEEEKKYLLPSMIRDNEKIELNYKEGGVTVTPIKGNMIAMNGFVIKLKHASKMVKSLWN</sequence>
<proteinExistence type="predicted"/>
<reference evidence="1 2" key="1">
    <citation type="submission" date="2019-06" db="EMBL/GenBank/DDBJ databases">
        <title>A chromosomal-level reference genome of Carpinus fangiana (Coryloideae, Betulaceae).</title>
        <authorList>
            <person name="Yang X."/>
            <person name="Wang Z."/>
            <person name="Zhang L."/>
            <person name="Hao G."/>
            <person name="Liu J."/>
            <person name="Yang Y."/>
        </authorList>
    </citation>
    <scope>NUCLEOTIDE SEQUENCE [LARGE SCALE GENOMIC DNA]</scope>
    <source>
        <strain evidence="1">Cfa_2016G</strain>
        <tissue evidence="1">Leaf</tissue>
    </source>
</reference>
<dbReference type="EMBL" id="CM017321">
    <property type="protein sequence ID" value="KAE7998802.1"/>
    <property type="molecule type" value="Genomic_DNA"/>
</dbReference>
<organism evidence="1 2">
    <name type="scientific">Carpinus fangiana</name>
    <dbReference type="NCBI Taxonomy" id="176857"/>
    <lineage>
        <taxon>Eukaryota</taxon>
        <taxon>Viridiplantae</taxon>
        <taxon>Streptophyta</taxon>
        <taxon>Embryophyta</taxon>
        <taxon>Tracheophyta</taxon>
        <taxon>Spermatophyta</taxon>
        <taxon>Magnoliopsida</taxon>
        <taxon>eudicotyledons</taxon>
        <taxon>Gunneridae</taxon>
        <taxon>Pentapetalae</taxon>
        <taxon>rosids</taxon>
        <taxon>fabids</taxon>
        <taxon>Fagales</taxon>
        <taxon>Betulaceae</taxon>
        <taxon>Carpinus</taxon>
    </lineage>
</organism>
<evidence type="ECO:0000313" key="1">
    <source>
        <dbReference type="EMBL" id="KAE7998802.1"/>
    </source>
</evidence>
<dbReference type="OrthoDB" id="1643745at2759"/>